<name>A0A1I2QJI8_9FIRM</name>
<feature type="domain" description="ABC transporter" evidence="3">
    <location>
        <begin position="19"/>
        <end position="242"/>
    </location>
</feature>
<accession>A0A1I2QJI8</accession>
<dbReference type="GO" id="GO:0016887">
    <property type="term" value="F:ATP hydrolysis activity"/>
    <property type="evidence" value="ECO:0007669"/>
    <property type="project" value="InterPro"/>
</dbReference>
<dbReference type="SMART" id="SM00382">
    <property type="entry name" value="AAA"/>
    <property type="match status" value="1"/>
</dbReference>
<keyword evidence="2 4" id="KW-0067">ATP-binding</keyword>
<evidence type="ECO:0000256" key="1">
    <source>
        <dbReference type="ARBA" id="ARBA00022741"/>
    </source>
</evidence>
<dbReference type="CDD" id="cd03230">
    <property type="entry name" value="ABC_DR_subfamily_A"/>
    <property type="match status" value="1"/>
</dbReference>
<evidence type="ECO:0000259" key="3">
    <source>
        <dbReference type="PROSITE" id="PS50893"/>
    </source>
</evidence>
<dbReference type="PROSITE" id="PS50893">
    <property type="entry name" value="ABC_TRANSPORTER_2"/>
    <property type="match status" value="1"/>
</dbReference>
<dbReference type="STRING" id="341036.SAMN05660649_01272"/>
<protein>
    <submittedName>
        <fullName evidence="4">ABC-2 type transport system ATP-binding protein</fullName>
    </submittedName>
</protein>
<dbReference type="Pfam" id="PF00005">
    <property type="entry name" value="ABC_tran"/>
    <property type="match status" value="1"/>
</dbReference>
<dbReference type="AlphaFoldDB" id="A0A1I2QJI8"/>
<dbReference type="RefSeq" id="WP_238456328.1">
    <property type="nucleotide sequence ID" value="NZ_FOOX01000003.1"/>
</dbReference>
<proteinExistence type="predicted"/>
<gene>
    <name evidence="4" type="ORF">SAMN05660649_01272</name>
</gene>
<dbReference type="EMBL" id="FOOX01000003">
    <property type="protein sequence ID" value="SFG28488.1"/>
    <property type="molecule type" value="Genomic_DNA"/>
</dbReference>
<evidence type="ECO:0000256" key="2">
    <source>
        <dbReference type="ARBA" id="ARBA00022840"/>
    </source>
</evidence>
<organism evidence="4 5">
    <name type="scientific">Desulfotruncus arcticus DSM 17038</name>
    <dbReference type="NCBI Taxonomy" id="1121424"/>
    <lineage>
        <taxon>Bacteria</taxon>
        <taxon>Bacillati</taxon>
        <taxon>Bacillota</taxon>
        <taxon>Clostridia</taxon>
        <taxon>Eubacteriales</taxon>
        <taxon>Desulfallaceae</taxon>
        <taxon>Desulfotruncus</taxon>
    </lineage>
</organism>
<keyword evidence="5" id="KW-1185">Reference proteome</keyword>
<dbReference type="SUPFAM" id="SSF52540">
    <property type="entry name" value="P-loop containing nucleoside triphosphate hydrolases"/>
    <property type="match status" value="1"/>
</dbReference>
<dbReference type="Proteomes" id="UP000199337">
    <property type="component" value="Unassembled WGS sequence"/>
</dbReference>
<dbReference type="PANTHER" id="PTHR43158:SF1">
    <property type="entry name" value="ABC TRANSPORTER, ATP-BINDING PROTEIN"/>
    <property type="match status" value="1"/>
</dbReference>
<dbReference type="InterPro" id="IPR027417">
    <property type="entry name" value="P-loop_NTPase"/>
</dbReference>
<dbReference type="InterPro" id="IPR003439">
    <property type="entry name" value="ABC_transporter-like_ATP-bd"/>
</dbReference>
<sequence>MLRINEAIKEEVALVKEVVQFDHVTKRYPGKVALRDVTFTLPRGKVIGLIGPNGSGKSTALKLMAGLLRASIGAVAVNGKPATRRIGGEVAYLSELDALYSSFTIEETIGLHQGLYEDFDREKAHEMLSFMQLNPGDKVKNLSKGNRGRLKIVLALSRRAALILMDEPLSGLDPIVRESIIKGMISFIDLETQTVIMTTHEVAEIEPMLDLVVAIRDGQVLKIEEIDNIRGQLNMSLVEWMKQTLA</sequence>
<dbReference type="InterPro" id="IPR003593">
    <property type="entry name" value="AAA+_ATPase"/>
</dbReference>
<dbReference type="Gene3D" id="3.40.50.300">
    <property type="entry name" value="P-loop containing nucleotide triphosphate hydrolases"/>
    <property type="match status" value="1"/>
</dbReference>
<evidence type="ECO:0000313" key="5">
    <source>
        <dbReference type="Proteomes" id="UP000199337"/>
    </source>
</evidence>
<keyword evidence="1" id="KW-0547">Nucleotide-binding</keyword>
<evidence type="ECO:0000313" key="4">
    <source>
        <dbReference type="EMBL" id="SFG28488.1"/>
    </source>
</evidence>
<dbReference type="PANTHER" id="PTHR43158">
    <property type="entry name" value="SKFA PEPTIDE EXPORT ATP-BINDING PROTEIN SKFE"/>
    <property type="match status" value="1"/>
</dbReference>
<reference evidence="5" key="1">
    <citation type="submission" date="2016-10" db="EMBL/GenBank/DDBJ databases">
        <authorList>
            <person name="Varghese N."/>
            <person name="Submissions S."/>
        </authorList>
    </citation>
    <scope>NUCLEOTIDE SEQUENCE [LARGE SCALE GENOMIC DNA]</scope>
    <source>
        <strain evidence="5">DSM 17038</strain>
    </source>
</reference>
<dbReference type="GO" id="GO:0005524">
    <property type="term" value="F:ATP binding"/>
    <property type="evidence" value="ECO:0007669"/>
    <property type="project" value="UniProtKB-KW"/>
</dbReference>